<dbReference type="AlphaFoldDB" id="A0A016UGS0"/>
<dbReference type="EMBL" id="JARK01001378">
    <property type="protein sequence ID" value="EYC14091.1"/>
    <property type="molecule type" value="Genomic_DNA"/>
</dbReference>
<sequence>MEYNLKKVECSKYVVSRIASTGDVLPDAYGRANAAWMKWRMTTGILCDKKMPIRLKPKVYRTVVRPVALYGTECWAVTKVTKQVLHTMEMRMLRWSMGVTLKDKVSNKMVRSTFGVTPMIDKMREARLRWFGHVLRREGGSVAKAALTLEVKGIRPRRRPKTLLLDCVKSDVAELQLTTRGANNWNKWKKECSTADPATAWGKR</sequence>
<name>A0A016UGS0_9BILA</name>
<keyword evidence="2" id="KW-1185">Reference proteome</keyword>
<evidence type="ECO:0000313" key="2">
    <source>
        <dbReference type="Proteomes" id="UP000024635"/>
    </source>
</evidence>
<evidence type="ECO:0008006" key="3">
    <source>
        <dbReference type="Google" id="ProtNLM"/>
    </source>
</evidence>
<dbReference type="PANTHER" id="PTHR46238:SF8">
    <property type="entry name" value="ENDONUCLEASE_EXONUCLEASE_PHOSPHATASE DOMAIN-CONTAINING PROTEIN"/>
    <property type="match status" value="1"/>
</dbReference>
<organism evidence="1 2">
    <name type="scientific">Ancylostoma ceylanicum</name>
    <dbReference type="NCBI Taxonomy" id="53326"/>
    <lineage>
        <taxon>Eukaryota</taxon>
        <taxon>Metazoa</taxon>
        <taxon>Ecdysozoa</taxon>
        <taxon>Nematoda</taxon>
        <taxon>Chromadorea</taxon>
        <taxon>Rhabditida</taxon>
        <taxon>Rhabditina</taxon>
        <taxon>Rhabditomorpha</taxon>
        <taxon>Strongyloidea</taxon>
        <taxon>Ancylostomatidae</taxon>
        <taxon>Ancylostomatinae</taxon>
        <taxon>Ancylostoma</taxon>
    </lineage>
</organism>
<comment type="caution">
    <text evidence="1">The sequence shown here is derived from an EMBL/GenBank/DDBJ whole genome shotgun (WGS) entry which is preliminary data.</text>
</comment>
<accession>A0A016UGS0</accession>
<proteinExistence type="predicted"/>
<protein>
    <recommendedName>
        <fullName evidence="3">Reverse transcriptase domain-containing protein</fullName>
    </recommendedName>
</protein>
<reference evidence="2" key="1">
    <citation type="journal article" date="2015" name="Nat. Genet.">
        <title>The genome and transcriptome of the zoonotic hookworm Ancylostoma ceylanicum identify infection-specific gene families.</title>
        <authorList>
            <person name="Schwarz E.M."/>
            <person name="Hu Y."/>
            <person name="Antoshechkin I."/>
            <person name="Miller M.M."/>
            <person name="Sternberg P.W."/>
            <person name="Aroian R.V."/>
        </authorList>
    </citation>
    <scope>NUCLEOTIDE SEQUENCE</scope>
    <source>
        <strain evidence="2">HY135</strain>
    </source>
</reference>
<gene>
    <name evidence="1" type="primary">Acey_s0042.g713</name>
    <name evidence="1" type="ORF">Y032_0042g713</name>
</gene>
<dbReference type="PANTHER" id="PTHR46238">
    <property type="entry name" value="REVERSE TRANSCRIPTASE DOMAIN-CONTAINING PROTEIN"/>
    <property type="match status" value="1"/>
</dbReference>
<dbReference type="OrthoDB" id="424543at2759"/>
<evidence type="ECO:0000313" key="1">
    <source>
        <dbReference type="EMBL" id="EYC14091.1"/>
    </source>
</evidence>
<dbReference type="Proteomes" id="UP000024635">
    <property type="component" value="Unassembled WGS sequence"/>
</dbReference>